<evidence type="ECO:0000313" key="1">
    <source>
        <dbReference type="EMBL" id="KAF3595211.1"/>
    </source>
</evidence>
<reference evidence="1 2" key="1">
    <citation type="journal article" date="2020" name="BMC Genomics">
        <title>Intraspecific diversification of the crop wild relative Brassica cretica Lam. using demographic model selection.</title>
        <authorList>
            <person name="Kioukis A."/>
            <person name="Michalopoulou V.A."/>
            <person name="Briers L."/>
            <person name="Pirintsos S."/>
            <person name="Studholme D.J."/>
            <person name="Pavlidis P."/>
            <person name="Sarris P.F."/>
        </authorList>
    </citation>
    <scope>NUCLEOTIDE SEQUENCE [LARGE SCALE GENOMIC DNA]</scope>
    <source>
        <strain evidence="2">cv. PFS-1207/04</strain>
    </source>
</reference>
<gene>
    <name evidence="1" type="ORF">DY000_02022682</name>
</gene>
<sequence>MPPVLGQSASSSRSYACSTEEWSLCLARGSCRRDERMSIDGAPIMSIGGDTRKQAKPVS</sequence>
<organism evidence="1 2">
    <name type="scientific">Brassica cretica</name>
    <name type="common">Mustard</name>
    <dbReference type="NCBI Taxonomy" id="69181"/>
    <lineage>
        <taxon>Eukaryota</taxon>
        <taxon>Viridiplantae</taxon>
        <taxon>Streptophyta</taxon>
        <taxon>Embryophyta</taxon>
        <taxon>Tracheophyta</taxon>
        <taxon>Spermatophyta</taxon>
        <taxon>Magnoliopsida</taxon>
        <taxon>eudicotyledons</taxon>
        <taxon>Gunneridae</taxon>
        <taxon>Pentapetalae</taxon>
        <taxon>rosids</taxon>
        <taxon>malvids</taxon>
        <taxon>Brassicales</taxon>
        <taxon>Brassicaceae</taxon>
        <taxon>Brassiceae</taxon>
        <taxon>Brassica</taxon>
    </lineage>
</organism>
<name>A0ABQ7EEK0_BRACR</name>
<protein>
    <submittedName>
        <fullName evidence="1">Uncharacterized protein</fullName>
    </submittedName>
</protein>
<keyword evidence="2" id="KW-1185">Reference proteome</keyword>
<evidence type="ECO:0000313" key="2">
    <source>
        <dbReference type="Proteomes" id="UP000266723"/>
    </source>
</evidence>
<comment type="caution">
    <text evidence="1">The sequence shown here is derived from an EMBL/GenBank/DDBJ whole genome shotgun (WGS) entry which is preliminary data.</text>
</comment>
<dbReference type="EMBL" id="QGKV02000299">
    <property type="protein sequence ID" value="KAF3595211.1"/>
    <property type="molecule type" value="Genomic_DNA"/>
</dbReference>
<proteinExistence type="predicted"/>
<accession>A0ABQ7EEK0</accession>
<dbReference type="Proteomes" id="UP000266723">
    <property type="component" value="Unassembled WGS sequence"/>
</dbReference>